<name>A0A9D2PE77_9FIRM</name>
<keyword evidence="1" id="KW-0378">Hydrolase</keyword>
<dbReference type="SUPFAM" id="SSF56784">
    <property type="entry name" value="HAD-like"/>
    <property type="match status" value="1"/>
</dbReference>
<comment type="caution">
    <text evidence="1">The sequence shown here is derived from an EMBL/GenBank/DDBJ whole genome shotgun (WGS) entry which is preliminary data.</text>
</comment>
<evidence type="ECO:0000313" key="1">
    <source>
        <dbReference type="EMBL" id="HJC48322.1"/>
    </source>
</evidence>
<dbReference type="Gene3D" id="3.40.50.1000">
    <property type="entry name" value="HAD superfamily/HAD-like"/>
    <property type="match status" value="1"/>
</dbReference>
<dbReference type="Proteomes" id="UP000823883">
    <property type="component" value="Unassembled WGS sequence"/>
</dbReference>
<reference evidence="1" key="2">
    <citation type="submission" date="2021-04" db="EMBL/GenBank/DDBJ databases">
        <authorList>
            <person name="Gilroy R."/>
        </authorList>
    </citation>
    <scope>NUCLEOTIDE SEQUENCE</scope>
    <source>
        <strain evidence="1">CHK183-5548</strain>
    </source>
</reference>
<dbReference type="PANTHER" id="PTHR10000:SF25">
    <property type="entry name" value="PHOSPHATASE YKRA-RELATED"/>
    <property type="match status" value="1"/>
</dbReference>
<dbReference type="EMBL" id="DWWL01000063">
    <property type="protein sequence ID" value="HJC48322.1"/>
    <property type="molecule type" value="Genomic_DNA"/>
</dbReference>
<dbReference type="PANTHER" id="PTHR10000">
    <property type="entry name" value="PHOSPHOSERINE PHOSPHATASE"/>
    <property type="match status" value="1"/>
</dbReference>
<dbReference type="Gene3D" id="3.30.1240.10">
    <property type="match status" value="1"/>
</dbReference>
<dbReference type="GO" id="GO:0000287">
    <property type="term" value="F:magnesium ion binding"/>
    <property type="evidence" value="ECO:0007669"/>
    <property type="project" value="TreeGrafter"/>
</dbReference>
<organism evidence="1 2">
    <name type="scientific">Candidatus Lachnoclostridium pullistercoris</name>
    <dbReference type="NCBI Taxonomy" id="2838632"/>
    <lineage>
        <taxon>Bacteria</taxon>
        <taxon>Bacillati</taxon>
        <taxon>Bacillota</taxon>
        <taxon>Clostridia</taxon>
        <taxon>Lachnospirales</taxon>
        <taxon>Lachnospiraceae</taxon>
    </lineage>
</organism>
<dbReference type="InterPro" id="IPR023214">
    <property type="entry name" value="HAD_sf"/>
</dbReference>
<gene>
    <name evidence="1" type="ORF">IAA04_09750</name>
</gene>
<protein>
    <submittedName>
        <fullName evidence="1">Cof-type HAD-IIB family hydrolase</fullName>
    </submittedName>
</protein>
<proteinExistence type="predicted"/>
<dbReference type="InterPro" id="IPR036412">
    <property type="entry name" value="HAD-like_sf"/>
</dbReference>
<dbReference type="Pfam" id="PF08282">
    <property type="entry name" value="Hydrolase_3"/>
    <property type="match status" value="1"/>
</dbReference>
<dbReference type="GO" id="GO:0016791">
    <property type="term" value="F:phosphatase activity"/>
    <property type="evidence" value="ECO:0007669"/>
    <property type="project" value="TreeGrafter"/>
</dbReference>
<dbReference type="PROSITE" id="PS01228">
    <property type="entry name" value="COF_1"/>
    <property type="match status" value="1"/>
</dbReference>
<accession>A0A9D2PE77</accession>
<reference evidence="1" key="1">
    <citation type="journal article" date="2021" name="PeerJ">
        <title>Extensive microbial diversity within the chicken gut microbiome revealed by metagenomics and culture.</title>
        <authorList>
            <person name="Gilroy R."/>
            <person name="Ravi A."/>
            <person name="Getino M."/>
            <person name="Pursley I."/>
            <person name="Horton D.L."/>
            <person name="Alikhan N.F."/>
            <person name="Baker D."/>
            <person name="Gharbi K."/>
            <person name="Hall N."/>
            <person name="Watson M."/>
            <person name="Adriaenssens E.M."/>
            <person name="Foster-Nyarko E."/>
            <person name="Jarju S."/>
            <person name="Secka A."/>
            <person name="Antonio M."/>
            <person name="Oren A."/>
            <person name="Chaudhuri R.R."/>
            <person name="La Ragione R."/>
            <person name="Hildebrand F."/>
            <person name="Pallen M.J."/>
        </authorList>
    </citation>
    <scope>NUCLEOTIDE SEQUENCE</scope>
    <source>
        <strain evidence="1">CHK183-5548</strain>
    </source>
</reference>
<dbReference type="AlphaFoldDB" id="A0A9D2PE77"/>
<evidence type="ECO:0000313" key="2">
    <source>
        <dbReference type="Proteomes" id="UP000823883"/>
    </source>
</evidence>
<sequence>MCSEMMSDRKALFFDVDGTLVSESKNEVPESSIRALKRAMEKGHLVFVNSGRPRCELDFLEKEVPADGFLCGCGTEIVVHGESRFHRSIPVERGREIRKLILDCGMDAWLEASGSICFRKNISGTGSRIAQVKANMMRKYSELMASWEDPDCVFDKFCAVAGDDSDLGRFFAGLPDMDIMDRGDGMFECVPADCTKATAIDWVLKEYGLPLESAYVFGDSTNDVAMFAFAPNRIAMGVHAPELERFRPFITKTVEEDGVAWAMEQLGII</sequence>
<dbReference type="GO" id="GO:0005829">
    <property type="term" value="C:cytosol"/>
    <property type="evidence" value="ECO:0007669"/>
    <property type="project" value="TreeGrafter"/>
</dbReference>